<keyword evidence="3" id="KW-1185">Reference proteome</keyword>
<feature type="transmembrane region" description="Helical" evidence="1">
    <location>
        <begin position="197"/>
        <end position="215"/>
    </location>
</feature>
<keyword evidence="1" id="KW-0812">Transmembrane</keyword>
<feature type="transmembrane region" description="Helical" evidence="1">
    <location>
        <begin position="158"/>
        <end position="176"/>
    </location>
</feature>
<accession>A0A1H9QE17</accession>
<sequence length="219" mass="24545">MYINQLRVTGGARIGFARASWPFAILKVSQNRLEINAFIIGNLVFSPADIISIEINNSMALIGNAIKINHRVQDYNAQVIFLTFENPSTLISQIKATGFLDPANQSLDKSTEVSARQQSGGFPIKIPVVIGIVVLWNLLFLSDLVWNQKSNSPHTFGFGVFMAMALVCFTSILTLFSKRFARLILKDHRSVKDIDRFLYLIIFITGIICIFSILLKTFN</sequence>
<evidence type="ECO:0000313" key="3">
    <source>
        <dbReference type="Proteomes" id="UP000199572"/>
    </source>
</evidence>
<keyword evidence="1" id="KW-0472">Membrane</keyword>
<dbReference type="AlphaFoldDB" id="A0A1H9QE17"/>
<keyword evidence="1" id="KW-1133">Transmembrane helix</keyword>
<dbReference type="STRING" id="390241.SAMN04488023_111160"/>
<evidence type="ECO:0000313" key="2">
    <source>
        <dbReference type="EMBL" id="SER58668.1"/>
    </source>
</evidence>
<dbReference type="EMBL" id="FOGG01000011">
    <property type="protein sequence ID" value="SER58668.1"/>
    <property type="molecule type" value="Genomic_DNA"/>
</dbReference>
<reference evidence="2 3" key="1">
    <citation type="submission" date="2016-10" db="EMBL/GenBank/DDBJ databases">
        <authorList>
            <person name="de Groot N.N."/>
        </authorList>
    </citation>
    <scope>NUCLEOTIDE SEQUENCE [LARGE SCALE GENOMIC DNA]</scope>
    <source>
        <strain evidence="2 3">DSM 18610</strain>
    </source>
</reference>
<gene>
    <name evidence="2" type="ORF">SAMN04488023_111160</name>
</gene>
<evidence type="ECO:0000256" key="1">
    <source>
        <dbReference type="SAM" id="Phobius"/>
    </source>
</evidence>
<name>A0A1H9QE17_9SPHI</name>
<dbReference type="RefSeq" id="WP_245738639.1">
    <property type="nucleotide sequence ID" value="NZ_FOGG01000011.1"/>
</dbReference>
<proteinExistence type="predicted"/>
<organism evidence="2 3">
    <name type="scientific">Pedobacter rhizosphaerae</name>
    <dbReference type="NCBI Taxonomy" id="390241"/>
    <lineage>
        <taxon>Bacteria</taxon>
        <taxon>Pseudomonadati</taxon>
        <taxon>Bacteroidota</taxon>
        <taxon>Sphingobacteriia</taxon>
        <taxon>Sphingobacteriales</taxon>
        <taxon>Sphingobacteriaceae</taxon>
        <taxon>Pedobacter</taxon>
    </lineage>
</organism>
<dbReference type="Proteomes" id="UP000199572">
    <property type="component" value="Unassembled WGS sequence"/>
</dbReference>
<protein>
    <submittedName>
        <fullName evidence="2">Uncharacterized protein</fullName>
    </submittedName>
</protein>
<feature type="transmembrane region" description="Helical" evidence="1">
    <location>
        <begin position="126"/>
        <end position="146"/>
    </location>
</feature>